<gene>
    <name evidence="2" type="ORF">EJC49_04820</name>
</gene>
<feature type="domain" description="Phasin" evidence="1">
    <location>
        <begin position="121"/>
        <end position="201"/>
    </location>
</feature>
<dbReference type="EMBL" id="RWKW01000015">
    <property type="protein sequence ID" value="RST87550.1"/>
    <property type="molecule type" value="Genomic_DNA"/>
</dbReference>
<dbReference type="AlphaFoldDB" id="A0A429Z1P4"/>
<dbReference type="Pfam" id="PF09361">
    <property type="entry name" value="Phasin_2"/>
    <property type="match status" value="1"/>
</dbReference>
<dbReference type="Proteomes" id="UP000278398">
    <property type="component" value="Unassembled WGS sequence"/>
</dbReference>
<name>A0A429Z1P4_9HYPH</name>
<evidence type="ECO:0000259" key="1">
    <source>
        <dbReference type="Pfam" id="PF09361"/>
    </source>
</evidence>
<comment type="caution">
    <text evidence="2">The sequence shown here is derived from an EMBL/GenBank/DDBJ whole genome shotgun (WGS) entry which is preliminary data.</text>
</comment>
<reference evidence="2 3" key="1">
    <citation type="submission" date="2018-12" db="EMBL/GenBank/DDBJ databases">
        <title>Mesorhizobium carbonis sp. nov., isolated from coal mine water.</title>
        <authorList>
            <person name="Xin W."/>
            <person name="Xu Z."/>
            <person name="Xiang F."/>
            <person name="Zhang J."/>
            <person name="Xi L."/>
            <person name="Liu J."/>
        </authorList>
    </citation>
    <scope>NUCLEOTIDE SEQUENCE [LARGE SCALE GENOMIC DNA]</scope>
    <source>
        <strain evidence="2 3">B2.3</strain>
    </source>
</reference>
<evidence type="ECO:0000313" key="2">
    <source>
        <dbReference type="EMBL" id="RST87550.1"/>
    </source>
</evidence>
<protein>
    <recommendedName>
        <fullName evidence="1">Phasin domain-containing protein</fullName>
    </recommendedName>
</protein>
<keyword evidence="3" id="KW-1185">Reference proteome</keyword>
<organism evidence="2 3">
    <name type="scientific">Aquibium carbonis</name>
    <dbReference type="NCBI Taxonomy" id="2495581"/>
    <lineage>
        <taxon>Bacteria</taxon>
        <taxon>Pseudomonadati</taxon>
        <taxon>Pseudomonadota</taxon>
        <taxon>Alphaproteobacteria</taxon>
        <taxon>Hyphomicrobiales</taxon>
        <taxon>Phyllobacteriaceae</taxon>
        <taxon>Aquibium</taxon>
    </lineage>
</organism>
<proteinExistence type="predicted"/>
<accession>A0A429Z1P4</accession>
<evidence type="ECO:0000313" key="3">
    <source>
        <dbReference type="Proteomes" id="UP000278398"/>
    </source>
</evidence>
<sequence length="219" mass="23500">MLRPPHALPAHRPAGDRANTICASQQKSMLQCSINIPIYRACLGPRPDGAHHGFETRMETIMTKTTATHANTDVFAQFAKGFEDLQARFGFQANGRDTALKGIATTREHVATARNAFAQTTGQAGKIAGEAGQAFASAARDMAEAGFANADMALDAFEKMLTAETPADAFKAQSDYVQTAVTANVERIRKTAETASETVAARVEQVRGEFEKLTPRKAA</sequence>
<dbReference type="InterPro" id="IPR018968">
    <property type="entry name" value="Phasin"/>
</dbReference>